<evidence type="ECO:0000256" key="2">
    <source>
        <dbReference type="ARBA" id="ARBA00022448"/>
    </source>
</evidence>
<feature type="transmembrane region" description="Helical" evidence="9">
    <location>
        <begin position="383"/>
        <end position="411"/>
    </location>
</feature>
<evidence type="ECO:0000256" key="1">
    <source>
        <dbReference type="ARBA" id="ARBA00004651"/>
    </source>
</evidence>
<evidence type="ECO:0000259" key="10">
    <source>
        <dbReference type="PROSITE" id="PS50850"/>
    </source>
</evidence>
<gene>
    <name evidence="11" type="ORF">BLA24_11465</name>
</gene>
<feature type="transmembrane region" description="Helical" evidence="9">
    <location>
        <begin position="250"/>
        <end position="273"/>
    </location>
</feature>
<dbReference type="PANTHER" id="PTHR42718">
    <property type="entry name" value="MAJOR FACILITATOR SUPERFAMILY MULTIDRUG TRANSPORTER MFSC"/>
    <property type="match status" value="1"/>
</dbReference>
<dbReference type="InterPro" id="IPR020846">
    <property type="entry name" value="MFS_dom"/>
</dbReference>
<dbReference type="CDD" id="cd17321">
    <property type="entry name" value="MFS_MMR_MDR_like"/>
    <property type="match status" value="1"/>
</dbReference>
<organism evidence="11 12">
    <name type="scientific">Streptomyces cinnamoneus</name>
    <name type="common">Streptoverticillium cinnamoneum</name>
    <dbReference type="NCBI Taxonomy" id="53446"/>
    <lineage>
        <taxon>Bacteria</taxon>
        <taxon>Bacillati</taxon>
        <taxon>Actinomycetota</taxon>
        <taxon>Actinomycetes</taxon>
        <taxon>Kitasatosporales</taxon>
        <taxon>Streptomycetaceae</taxon>
        <taxon>Streptomyces</taxon>
        <taxon>Streptomyces cinnamoneus group</taxon>
    </lineage>
</organism>
<evidence type="ECO:0000313" key="12">
    <source>
        <dbReference type="Proteomes" id="UP000222531"/>
    </source>
</evidence>
<evidence type="ECO:0000256" key="3">
    <source>
        <dbReference type="ARBA" id="ARBA00022475"/>
    </source>
</evidence>
<dbReference type="PROSITE" id="PS50850">
    <property type="entry name" value="MFS"/>
    <property type="match status" value="1"/>
</dbReference>
<evidence type="ECO:0000256" key="8">
    <source>
        <dbReference type="SAM" id="MobiDB-lite"/>
    </source>
</evidence>
<dbReference type="InterPro" id="IPR011701">
    <property type="entry name" value="MFS"/>
</dbReference>
<evidence type="ECO:0000256" key="7">
    <source>
        <dbReference type="ARBA" id="ARBA00023251"/>
    </source>
</evidence>
<comment type="subcellular location">
    <subcellularLocation>
        <location evidence="1">Cell membrane</location>
        <topology evidence="1">Multi-pass membrane protein</topology>
    </subcellularLocation>
</comment>
<dbReference type="InterPro" id="IPR005829">
    <property type="entry name" value="Sugar_transporter_CS"/>
</dbReference>
<evidence type="ECO:0000256" key="9">
    <source>
        <dbReference type="SAM" id="Phobius"/>
    </source>
</evidence>
<dbReference type="Gene3D" id="1.20.1720.10">
    <property type="entry name" value="Multidrug resistance protein D"/>
    <property type="match status" value="1"/>
</dbReference>
<dbReference type="PANTHER" id="PTHR42718:SF46">
    <property type="entry name" value="BLR6921 PROTEIN"/>
    <property type="match status" value="1"/>
</dbReference>
<evidence type="ECO:0000256" key="4">
    <source>
        <dbReference type="ARBA" id="ARBA00022692"/>
    </source>
</evidence>
<accession>A0A2G1XKD5</accession>
<feature type="transmembrane region" description="Helical" evidence="9">
    <location>
        <begin position="329"/>
        <end position="351"/>
    </location>
</feature>
<feature type="transmembrane region" description="Helical" evidence="9">
    <location>
        <begin position="226"/>
        <end position="244"/>
    </location>
</feature>
<dbReference type="PROSITE" id="PS00216">
    <property type="entry name" value="SUGAR_TRANSPORT_1"/>
    <property type="match status" value="1"/>
</dbReference>
<keyword evidence="6 9" id="KW-0472">Membrane</keyword>
<evidence type="ECO:0000256" key="5">
    <source>
        <dbReference type="ARBA" id="ARBA00022989"/>
    </source>
</evidence>
<feature type="transmembrane region" description="Helical" evidence="9">
    <location>
        <begin position="358"/>
        <end position="377"/>
    </location>
</feature>
<feature type="transmembrane region" description="Helical" evidence="9">
    <location>
        <begin position="36"/>
        <end position="60"/>
    </location>
</feature>
<dbReference type="EMBL" id="NHZO01000136">
    <property type="protein sequence ID" value="PHQ51703.1"/>
    <property type="molecule type" value="Genomic_DNA"/>
</dbReference>
<feature type="transmembrane region" description="Helical" evidence="9">
    <location>
        <begin position="104"/>
        <end position="122"/>
    </location>
</feature>
<keyword evidence="2" id="KW-0813">Transport</keyword>
<sequence>MTLASAAEADRSTPVRGLRPVSGKAPSPAKADSRRWWGLAVLGLSQLIVLLDSTVVNIALPSAQADLGMDDGARQWVVTSYALAFGGLLLLGGRIADLVGRKRAFLIGVAGFGAASALAGAAPSPGVLFAGRALQGAFGALLAPSAMSLLTTTFTDPRERGKAFGIFGAIAGAGAAAGLILGGVLTQYLDWRWCMYVAVPVEVVVLVGAVLLLDDPAGRAGGRLDLMGAALGSGGLVAIVYGCAEAESRGWGGTVVPSLLAGGALLLALFVLWQARSPHPLLPLRVVRDRRRAGAFLLAGLSPVATFGMFLFMTYYFQVVQGYSAVRTGLAFLPLTASVVVGSTQIAARLVPFVAPRLVVVPGLLLGASGMLVLSHVEAGSSYAAHVLPGLVLTGLGMGATMMTVMATATAGAPPRDAGVTSAMVSTAQQTGAAIGTSVLNTLAAGETAAYLAGHPGARAEATVHGFTTSLGWVAVLLVLAAALAAALLTRPRERAAG</sequence>
<dbReference type="Gene3D" id="1.20.1250.20">
    <property type="entry name" value="MFS general substrate transporter like domains"/>
    <property type="match status" value="1"/>
</dbReference>
<protein>
    <submittedName>
        <fullName evidence="11">MFS transporter</fullName>
    </submittedName>
</protein>
<feature type="transmembrane region" description="Helical" evidence="9">
    <location>
        <begin position="432"/>
        <end position="451"/>
    </location>
</feature>
<dbReference type="InterPro" id="IPR036259">
    <property type="entry name" value="MFS_trans_sf"/>
</dbReference>
<proteinExistence type="predicted"/>
<feature type="transmembrane region" description="Helical" evidence="9">
    <location>
        <begin position="294"/>
        <end position="317"/>
    </location>
</feature>
<comment type="caution">
    <text evidence="11">The sequence shown here is derived from an EMBL/GenBank/DDBJ whole genome shotgun (WGS) entry which is preliminary data.</text>
</comment>
<feature type="transmembrane region" description="Helical" evidence="9">
    <location>
        <begin position="134"/>
        <end position="154"/>
    </location>
</feature>
<dbReference type="Pfam" id="PF07690">
    <property type="entry name" value="MFS_1"/>
    <property type="match status" value="1"/>
</dbReference>
<dbReference type="GO" id="GO:0046677">
    <property type="term" value="P:response to antibiotic"/>
    <property type="evidence" value="ECO:0007669"/>
    <property type="project" value="UniProtKB-KW"/>
</dbReference>
<keyword evidence="3" id="KW-1003">Cell membrane</keyword>
<reference evidence="11 12" key="1">
    <citation type="journal article" date="2017" name="Biochemistry">
        <title>Identification of the Biosynthetic Pathway for the Antibiotic Bicyclomycin.</title>
        <authorList>
            <person name="Patteson J."/>
            <person name="Cai W."/>
            <person name="Johnson R.A."/>
            <person name="Santa Maria K."/>
            <person name="Li B."/>
        </authorList>
    </citation>
    <scope>NUCLEOTIDE SEQUENCE [LARGE SCALE GENOMIC DNA]</scope>
    <source>
        <strain evidence="11 12">ATCC 21532</strain>
    </source>
</reference>
<feature type="region of interest" description="Disordered" evidence="8">
    <location>
        <begin position="1"/>
        <end position="30"/>
    </location>
</feature>
<keyword evidence="5 9" id="KW-1133">Transmembrane helix</keyword>
<dbReference type="RefSeq" id="WP_099198901.1">
    <property type="nucleotide sequence ID" value="NZ_JBIRXA010000002.1"/>
</dbReference>
<feature type="transmembrane region" description="Helical" evidence="9">
    <location>
        <begin position="195"/>
        <end position="214"/>
    </location>
</feature>
<evidence type="ECO:0000256" key="6">
    <source>
        <dbReference type="ARBA" id="ARBA00023136"/>
    </source>
</evidence>
<evidence type="ECO:0000313" key="11">
    <source>
        <dbReference type="EMBL" id="PHQ51703.1"/>
    </source>
</evidence>
<dbReference type="OrthoDB" id="4080117at2"/>
<dbReference type="Proteomes" id="UP000222531">
    <property type="component" value="Unassembled WGS sequence"/>
</dbReference>
<feature type="transmembrane region" description="Helical" evidence="9">
    <location>
        <begin position="166"/>
        <end position="189"/>
    </location>
</feature>
<feature type="transmembrane region" description="Helical" evidence="9">
    <location>
        <begin position="72"/>
        <end position="92"/>
    </location>
</feature>
<dbReference type="GO" id="GO:0022857">
    <property type="term" value="F:transmembrane transporter activity"/>
    <property type="evidence" value="ECO:0007669"/>
    <property type="project" value="InterPro"/>
</dbReference>
<dbReference type="AlphaFoldDB" id="A0A2G1XKD5"/>
<feature type="domain" description="Major facilitator superfamily (MFS) profile" evidence="10">
    <location>
        <begin position="38"/>
        <end position="495"/>
    </location>
</feature>
<keyword evidence="7" id="KW-0046">Antibiotic resistance</keyword>
<keyword evidence="4 9" id="KW-0812">Transmembrane</keyword>
<dbReference type="GO" id="GO:0005886">
    <property type="term" value="C:plasma membrane"/>
    <property type="evidence" value="ECO:0007669"/>
    <property type="project" value="UniProtKB-SubCell"/>
</dbReference>
<feature type="transmembrane region" description="Helical" evidence="9">
    <location>
        <begin position="471"/>
        <end position="490"/>
    </location>
</feature>
<dbReference type="SUPFAM" id="SSF103473">
    <property type="entry name" value="MFS general substrate transporter"/>
    <property type="match status" value="1"/>
</dbReference>
<name>A0A2G1XKD5_STRCJ</name>
<keyword evidence="12" id="KW-1185">Reference proteome</keyword>